<dbReference type="Gene3D" id="2.60.40.790">
    <property type="match status" value="1"/>
</dbReference>
<evidence type="ECO:0000256" key="2">
    <source>
        <dbReference type="RuleBase" id="RU003616"/>
    </source>
</evidence>
<dbReference type="Pfam" id="PF00011">
    <property type="entry name" value="HSP20"/>
    <property type="match status" value="1"/>
</dbReference>
<dbReference type="InterPro" id="IPR008978">
    <property type="entry name" value="HSP20-like_chaperone"/>
</dbReference>
<protein>
    <submittedName>
        <fullName evidence="4">Heat shock protein, Hsp20 family</fullName>
    </submittedName>
</protein>
<dbReference type="InterPro" id="IPR002068">
    <property type="entry name" value="A-crystallin/Hsp20_dom"/>
</dbReference>
<dbReference type="CDD" id="cd06464">
    <property type="entry name" value="ACD_sHsps-like"/>
    <property type="match status" value="1"/>
</dbReference>
<accession>A0A346XSV4</accession>
<dbReference type="AlphaFoldDB" id="A0A346XSV4"/>
<reference evidence="4 5" key="1">
    <citation type="submission" date="2018-09" db="EMBL/GenBank/DDBJ databases">
        <title>Complete genome sequence of Euzebya sp. DY32-46 isolated from seawater of Pacific Ocean.</title>
        <authorList>
            <person name="Xu L."/>
            <person name="Wu Y.-H."/>
            <person name="Xu X.-W."/>
        </authorList>
    </citation>
    <scope>NUCLEOTIDE SEQUENCE [LARGE SCALE GENOMIC DNA]</scope>
    <source>
        <strain evidence="4 5">DY32-46</strain>
    </source>
</reference>
<name>A0A346XSV4_9ACTN</name>
<comment type="similarity">
    <text evidence="1 2">Belongs to the small heat shock protein (HSP20) family.</text>
</comment>
<evidence type="ECO:0000313" key="5">
    <source>
        <dbReference type="Proteomes" id="UP000264006"/>
    </source>
</evidence>
<dbReference type="EMBL" id="CP031165">
    <property type="protein sequence ID" value="AXV05301.1"/>
    <property type="molecule type" value="Genomic_DNA"/>
</dbReference>
<evidence type="ECO:0000259" key="3">
    <source>
        <dbReference type="PROSITE" id="PS01031"/>
    </source>
</evidence>
<keyword evidence="4" id="KW-0346">Stress response</keyword>
<dbReference type="Proteomes" id="UP000264006">
    <property type="component" value="Chromosome"/>
</dbReference>
<dbReference type="SUPFAM" id="SSF49764">
    <property type="entry name" value="HSP20-like chaperones"/>
    <property type="match status" value="1"/>
</dbReference>
<dbReference type="OrthoDB" id="5242916at2"/>
<dbReference type="RefSeq" id="WP_114590130.1">
    <property type="nucleotide sequence ID" value="NZ_CP031165.1"/>
</dbReference>
<keyword evidence="5" id="KW-1185">Reference proteome</keyword>
<dbReference type="PROSITE" id="PS01031">
    <property type="entry name" value="SHSP"/>
    <property type="match status" value="1"/>
</dbReference>
<sequence>MSIVRWDPWGELAAMQRDVSRTLAGTGSSSSWLPPADIFRTDEAFVIRMDVPGMREPDLQIAVEDGQMTVSLERHADEKVADDQWIRRERSVGRFERSFSLPEGVEHEQITANLDAGVLELRVPKPREKQPHRIPITATA</sequence>
<evidence type="ECO:0000313" key="4">
    <source>
        <dbReference type="EMBL" id="AXV05301.1"/>
    </source>
</evidence>
<dbReference type="PANTHER" id="PTHR11527">
    <property type="entry name" value="HEAT-SHOCK PROTEIN 20 FAMILY MEMBER"/>
    <property type="match status" value="1"/>
</dbReference>
<feature type="domain" description="SHSP" evidence="3">
    <location>
        <begin position="27"/>
        <end position="139"/>
    </location>
</feature>
<dbReference type="InterPro" id="IPR031107">
    <property type="entry name" value="Small_HSP"/>
</dbReference>
<proteinExistence type="inferred from homology"/>
<gene>
    <name evidence="4" type="ORF">DVS28_a0597</name>
</gene>
<evidence type="ECO:0000256" key="1">
    <source>
        <dbReference type="PROSITE-ProRule" id="PRU00285"/>
    </source>
</evidence>
<organism evidence="4 5">
    <name type="scientific">Euzebya pacifica</name>
    <dbReference type="NCBI Taxonomy" id="1608957"/>
    <lineage>
        <taxon>Bacteria</taxon>
        <taxon>Bacillati</taxon>
        <taxon>Actinomycetota</taxon>
        <taxon>Nitriliruptoria</taxon>
        <taxon>Euzebyales</taxon>
    </lineage>
</organism>
<dbReference type="KEGG" id="euz:DVS28_a0597"/>